<dbReference type="Proteomes" id="UP000821853">
    <property type="component" value="Chromosome 2"/>
</dbReference>
<dbReference type="InterPro" id="IPR045093">
    <property type="entry name" value="Cullin"/>
</dbReference>
<dbReference type="GO" id="GO:0006511">
    <property type="term" value="P:ubiquitin-dependent protein catabolic process"/>
    <property type="evidence" value="ECO:0007669"/>
    <property type="project" value="InterPro"/>
</dbReference>
<comment type="caution">
    <text evidence="3">The sequence shown here is derived from an EMBL/GenBank/DDBJ whole genome shotgun (WGS) entry which is preliminary data.</text>
</comment>
<dbReference type="PANTHER" id="PTHR11932">
    <property type="entry name" value="CULLIN"/>
    <property type="match status" value="1"/>
</dbReference>
<dbReference type="OrthoDB" id="27073at2759"/>
<dbReference type="VEuPathDB" id="VectorBase:HLOH_053864"/>
<keyword evidence="4" id="KW-1185">Reference proteome</keyword>
<dbReference type="GO" id="GO:0031625">
    <property type="term" value="F:ubiquitin protein ligase binding"/>
    <property type="evidence" value="ECO:0007669"/>
    <property type="project" value="InterPro"/>
</dbReference>
<dbReference type="InterPro" id="IPR001373">
    <property type="entry name" value="Cullin_N"/>
</dbReference>
<evidence type="ECO:0000313" key="4">
    <source>
        <dbReference type="Proteomes" id="UP000821853"/>
    </source>
</evidence>
<reference evidence="3 4" key="1">
    <citation type="journal article" date="2020" name="Cell">
        <title>Large-Scale Comparative Analyses of Tick Genomes Elucidate Their Genetic Diversity and Vector Capacities.</title>
        <authorList>
            <consortium name="Tick Genome and Microbiome Consortium (TIGMIC)"/>
            <person name="Jia N."/>
            <person name="Wang J."/>
            <person name="Shi W."/>
            <person name="Du L."/>
            <person name="Sun Y."/>
            <person name="Zhan W."/>
            <person name="Jiang J.F."/>
            <person name="Wang Q."/>
            <person name="Zhang B."/>
            <person name="Ji P."/>
            <person name="Bell-Sakyi L."/>
            <person name="Cui X.M."/>
            <person name="Yuan T.T."/>
            <person name="Jiang B.G."/>
            <person name="Yang W.F."/>
            <person name="Lam T.T."/>
            <person name="Chang Q.C."/>
            <person name="Ding S.J."/>
            <person name="Wang X.J."/>
            <person name="Zhu J.G."/>
            <person name="Ruan X.D."/>
            <person name="Zhao L."/>
            <person name="Wei J.T."/>
            <person name="Ye R.Z."/>
            <person name="Que T.C."/>
            <person name="Du C.H."/>
            <person name="Zhou Y.H."/>
            <person name="Cheng J.X."/>
            <person name="Dai P.F."/>
            <person name="Guo W.B."/>
            <person name="Han X.H."/>
            <person name="Huang E.J."/>
            <person name="Li L.F."/>
            <person name="Wei W."/>
            <person name="Gao Y.C."/>
            <person name="Liu J.Z."/>
            <person name="Shao H.Z."/>
            <person name="Wang X."/>
            <person name="Wang C.C."/>
            <person name="Yang T.C."/>
            <person name="Huo Q.B."/>
            <person name="Li W."/>
            <person name="Chen H.Y."/>
            <person name="Chen S.E."/>
            <person name="Zhou L.G."/>
            <person name="Ni X.B."/>
            <person name="Tian J.H."/>
            <person name="Sheng Y."/>
            <person name="Liu T."/>
            <person name="Pan Y.S."/>
            <person name="Xia L.Y."/>
            <person name="Li J."/>
            <person name="Zhao F."/>
            <person name="Cao W.C."/>
        </authorList>
    </citation>
    <scope>NUCLEOTIDE SEQUENCE [LARGE SCALE GENOMIC DNA]</scope>
    <source>
        <strain evidence="3">HaeL-2018</strain>
    </source>
</reference>
<proteinExistence type="inferred from homology"/>
<feature type="domain" description="Cullin N-terminal" evidence="2">
    <location>
        <begin position="12"/>
        <end position="212"/>
    </location>
</feature>
<organism evidence="3 4">
    <name type="scientific">Haemaphysalis longicornis</name>
    <name type="common">Bush tick</name>
    <dbReference type="NCBI Taxonomy" id="44386"/>
    <lineage>
        <taxon>Eukaryota</taxon>
        <taxon>Metazoa</taxon>
        <taxon>Ecdysozoa</taxon>
        <taxon>Arthropoda</taxon>
        <taxon>Chelicerata</taxon>
        <taxon>Arachnida</taxon>
        <taxon>Acari</taxon>
        <taxon>Parasitiformes</taxon>
        <taxon>Ixodida</taxon>
        <taxon>Ixodoidea</taxon>
        <taxon>Ixodidae</taxon>
        <taxon>Haemaphysalinae</taxon>
        <taxon>Haemaphysalis</taxon>
    </lineage>
</organism>
<dbReference type="Gene3D" id="1.20.1310.10">
    <property type="entry name" value="Cullin Repeats"/>
    <property type="match status" value="2"/>
</dbReference>
<evidence type="ECO:0000259" key="2">
    <source>
        <dbReference type="Pfam" id="PF00888"/>
    </source>
</evidence>
<protein>
    <recommendedName>
        <fullName evidence="2">Cullin N-terminal domain-containing protein</fullName>
    </recommendedName>
</protein>
<dbReference type="OMA" id="ANLETQW"/>
<accession>A0A9J6FJZ4</accession>
<dbReference type="EMBL" id="JABSTR010000004">
    <property type="protein sequence ID" value="KAH9366566.1"/>
    <property type="molecule type" value="Genomic_DNA"/>
</dbReference>
<name>A0A9J6FJZ4_HAELO</name>
<dbReference type="InterPro" id="IPR016159">
    <property type="entry name" value="Cullin_repeat-like_dom_sf"/>
</dbReference>
<gene>
    <name evidence="3" type="ORF">HPB48_021001</name>
</gene>
<dbReference type="AlphaFoldDB" id="A0A9J6FJZ4"/>
<dbReference type="Pfam" id="PF00888">
    <property type="entry name" value="Cullin"/>
    <property type="match status" value="1"/>
</dbReference>
<dbReference type="SUPFAM" id="SSF74788">
    <property type="entry name" value="Cullin repeat-like"/>
    <property type="match status" value="1"/>
</dbReference>
<evidence type="ECO:0000256" key="1">
    <source>
        <dbReference type="ARBA" id="ARBA00006019"/>
    </source>
</evidence>
<comment type="similarity">
    <text evidence="1">Belongs to the cullin family.</text>
</comment>
<sequence length="237" mass="27540">MKRMTVGIDEMWDDLQRGVEQIYADAEPLTRARYMTLYTHARNLMNTIDVYDGPRKYHITVYAVYQHVEAFLRNHVATRFDAAKGVTTEDTLRLYTSKWERFKICSKVLSHLLTLDNVKWWRKEWLQGTENVYGTYQLALVTWKDVLLSASGGKIIDGVLALIEDDRRGKPVDTSLIRGVVFSYVDLSMIEEKPSKDPFKLQVYETAFESRVPQRHQALLRTYEMGGGWNMTISRST</sequence>
<evidence type="ECO:0000313" key="3">
    <source>
        <dbReference type="EMBL" id="KAH9366566.1"/>
    </source>
</evidence>